<dbReference type="GeneID" id="75140890"/>
<evidence type="ECO:0000259" key="2">
    <source>
        <dbReference type="Pfam" id="PF01370"/>
    </source>
</evidence>
<name>A0ABY5UJG3_9GAMM</name>
<evidence type="ECO:0000313" key="3">
    <source>
        <dbReference type="EMBL" id="UWM43602.1"/>
    </source>
</evidence>
<dbReference type="EMBL" id="CP104006">
    <property type="protein sequence ID" value="UWM43602.1"/>
    <property type="molecule type" value="Genomic_DNA"/>
</dbReference>
<evidence type="ECO:0000313" key="4">
    <source>
        <dbReference type="Proteomes" id="UP001057860"/>
    </source>
</evidence>
<dbReference type="PANTHER" id="PTHR14097:SF8">
    <property type="entry name" value="NAD(P)-BINDING DOMAIN-CONTAINING PROTEIN"/>
    <property type="match status" value="1"/>
</dbReference>
<feature type="domain" description="NAD-dependent epimerase/dehydratase" evidence="2">
    <location>
        <begin position="3"/>
        <end position="113"/>
    </location>
</feature>
<protein>
    <submittedName>
        <fullName evidence="3">NAD(P)H-binding protein</fullName>
    </submittedName>
</protein>
<proteinExistence type="predicted"/>
<dbReference type="Gene3D" id="3.40.50.720">
    <property type="entry name" value="NAD(P)-binding Rossmann-like Domain"/>
    <property type="match status" value="1"/>
</dbReference>
<evidence type="ECO:0000256" key="1">
    <source>
        <dbReference type="ARBA" id="ARBA00004370"/>
    </source>
</evidence>
<accession>A0ABY5UJG3</accession>
<gene>
    <name evidence="3" type="ORF">N0H69_12785</name>
</gene>
<dbReference type="RefSeq" id="WP_050109666.1">
    <property type="nucleotide sequence ID" value="NZ_CABHXE010000086.1"/>
</dbReference>
<dbReference type="InterPro" id="IPR001509">
    <property type="entry name" value="Epimerase_deHydtase"/>
</dbReference>
<dbReference type="InterPro" id="IPR036291">
    <property type="entry name" value="NAD(P)-bd_dom_sf"/>
</dbReference>
<dbReference type="Pfam" id="PF01370">
    <property type="entry name" value="Epimerase"/>
    <property type="match status" value="1"/>
</dbReference>
<organism evidence="3 4">
    <name type="scientific">Yersinia alsatica</name>
    <dbReference type="NCBI Taxonomy" id="2890317"/>
    <lineage>
        <taxon>Bacteria</taxon>
        <taxon>Pseudomonadati</taxon>
        <taxon>Pseudomonadota</taxon>
        <taxon>Gammaproteobacteria</taxon>
        <taxon>Enterobacterales</taxon>
        <taxon>Yersiniaceae</taxon>
        <taxon>Yersinia</taxon>
    </lineage>
</organism>
<comment type="subcellular location">
    <subcellularLocation>
        <location evidence="1">Membrane</location>
    </subcellularLocation>
</comment>
<reference evidence="3" key="1">
    <citation type="submission" date="2022-08" db="EMBL/GenBank/DDBJ databases">
        <authorList>
            <person name="Bogun A."/>
            <person name="Kislichkina A."/>
            <person name="Solomentsev V."/>
            <person name="Skryabin Y."/>
            <person name="Sizova A."/>
            <person name="Platonov M."/>
            <person name="Dentovskaya S."/>
        </authorList>
    </citation>
    <scope>NUCLEOTIDE SEQUENCE</scope>
    <source>
        <strain evidence="3">SCPM-O-B-7604</strain>
    </source>
</reference>
<dbReference type="PANTHER" id="PTHR14097">
    <property type="entry name" value="OXIDOREDUCTASE HTATIP2"/>
    <property type="match status" value="1"/>
</dbReference>
<sequence length="225" mass="24798">MNILIYGASGMVGQGVLRECLLAEDVHHVTAVVRSSLPVTHPKLVQFVTPDLTEIPESGDANSHYDACFYCLGISSSGMSEEKYSHFTYDLTLKIASRLVKLNPDMAFIYVSGAGTDSSEQGKSMWARVKGKTENAILKLGFASAWMFRPAVIQPLNGARSKTASYRILYQLMAPVLPLLKRMFPDAILTTEDMGRAMLNAVRYGYKKPILEKTDISRLARGGNK</sequence>
<dbReference type="SUPFAM" id="SSF51735">
    <property type="entry name" value="NAD(P)-binding Rossmann-fold domains"/>
    <property type="match status" value="1"/>
</dbReference>
<dbReference type="Proteomes" id="UP001057860">
    <property type="component" value="Chromosome"/>
</dbReference>
<keyword evidence="4" id="KW-1185">Reference proteome</keyword>